<dbReference type="EMBL" id="JAROCF010000001">
    <property type="protein sequence ID" value="MDN4613517.1"/>
    <property type="molecule type" value="Genomic_DNA"/>
</dbReference>
<protein>
    <submittedName>
        <fullName evidence="6">RHS repeat-associated core domain-containing protein</fullName>
    </submittedName>
</protein>
<dbReference type="PANTHER" id="PTHR32305">
    <property type="match status" value="1"/>
</dbReference>
<dbReference type="Proteomes" id="UP001174208">
    <property type="component" value="Unassembled WGS sequence"/>
</dbReference>
<dbReference type="NCBIfam" id="TIGR01643">
    <property type="entry name" value="YD_repeat_2x"/>
    <property type="match status" value="20"/>
</dbReference>
<feature type="domain" description="Teneurin-like YD-shell" evidence="5">
    <location>
        <begin position="1032"/>
        <end position="1110"/>
    </location>
</feature>
<feature type="domain" description="DUF6531" evidence="4">
    <location>
        <begin position="464"/>
        <end position="539"/>
    </location>
</feature>
<keyword evidence="1" id="KW-0677">Repeat</keyword>
<dbReference type="InterPro" id="IPR031325">
    <property type="entry name" value="RHS_repeat"/>
</dbReference>
<evidence type="ECO:0000256" key="1">
    <source>
        <dbReference type="ARBA" id="ARBA00022737"/>
    </source>
</evidence>
<name>A0ABT8KAK7_9MICO</name>
<dbReference type="Gene3D" id="3.40.630.40">
    <property type="entry name" value="Zn-dependent exopeptidases"/>
    <property type="match status" value="1"/>
</dbReference>
<dbReference type="PANTHER" id="PTHR32305:SF15">
    <property type="entry name" value="PROTEIN RHSA-RELATED"/>
    <property type="match status" value="1"/>
</dbReference>
<dbReference type="InterPro" id="IPR050708">
    <property type="entry name" value="T6SS_VgrG/RHS"/>
</dbReference>
<comment type="caution">
    <text evidence="6">The sequence shown here is derived from an EMBL/GenBank/DDBJ whole genome shotgun (WGS) entry which is preliminary data.</text>
</comment>
<dbReference type="Pfam" id="PF20148">
    <property type="entry name" value="DUF6531"/>
    <property type="match status" value="1"/>
</dbReference>
<feature type="chain" id="PRO_5047217543" evidence="3">
    <location>
        <begin position="33"/>
        <end position="2069"/>
    </location>
</feature>
<dbReference type="Gene3D" id="2.180.10.10">
    <property type="entry name" value="RHS repeat-associated core"/>
    <property type="match status" value="4"/>
</dbReference>
<evidence type="ECO:0000259" key="4">
    <source>
        <dbReference type="Pfam" id="PF20148"/>
    </source>
</evidence>
<evidence type="ECO:0000256" key="3">
    <source>
        <dbReference type="SAM" id="SignalP"/>
    </source>
</evidence>
<dbReference type="RefSeq" id="WP_301211736.1">
    <property type="nucleotide sequence ID" value="NZ_JAROCF010000001.1"/>
</dbReference>
<feature type="signal peptide" evidence="3">
    <location>
        <begin position="1"/>
        <end position="32"/>
    </location>
</feature>
<dbReference type="SUPFAM" id="SSF53187">
    <property type="entry name" value="Zn-dependent exopeptidases"/>
    <property type="match status" value="1"/>
</dbReference>
<proteinExistence type="predicted"/>
<gene>
    <name evidence="6" type="ORF">P5G50_03540</name>
</gene>
<feature type="domain" description="Teneurin-like YD-shell" evidence="5">
    <location>
        <begin position="1557"/>
        <end position="1858"/>
    </location>
</feature>
<dbReference type="InterPro" id="IPR006530">
    <property type="entry name" value="YD"/>
</dbReference>
<evidence type="ECO:0000313" key="6">
    <source>
        <dbReference type="EMBL" id="MDN4613517.1"/>
    </source>
</evidence>
<dbReference type="InterPro" id="IPR056823">
    <property type="entry name" value="TEN-like_YD-shell"/>
</dbReference>
<feature type="region of interest" description="Disordered" evidence="2">
    <location>
        <begin position="1863"/>
        <end position="1939"/>
    </location>
</feature>
<sequence length="2069" mass="216138">MRSRRTVVTHGIVAAFAAAALLLVGTVTPAEASPAERARRTAAATLAEVRAASAVQDVRIAAETKAPMPAAEGTLTPGTASTIAAGALGVSATFSGHKVEKKLSVTVGAAAKTALRAARAERPGNGTPVSDPIEITATDANGEQVTQFPAASVRTRGGGPKGPVVSDVVPGVELELEPDEALIAANSIDPATLRIYTRESDGEPWTALPSYFDQQAGVVRGESTHLSQFVVIGTPFVVPPGPVVVLDPDNDEGHASTPAPPVTELPYNLQLAQSVADMITSSCSGTAVLTRHSENPVSRETRAGIAASYNPALTLGIGFNTWEGEAWGGEHPEQGGTQVYSRGGAADNAVSDSLVGNLPLYTGRPAKNMGDNGNFPGAEFSALPNAFTHLEALYLDNNNDRAFIDGGGMPHLADGVFTALGKYLESQGFDCTDPATGGWPTPPSAAELARWRMLGFQNYLTYGGEPFSFSTGNLLEQEKLFTLPGAGGSETDITLYYNSQDGRLSRVGAGWSFGLGARAQRFVDGSVMVVRADGASFVFVSDGHGGYRTSDPGVHQTLAEAGGGRLKLTDVSGESWVFDAANIDGIGNLVAYADAEGRTTTLTYGAPADPEGSRFVPLSSITDSSGQTIAVSSDAAGRVTGFTRPGGDHWALAYDDTGDLTTLTLPDGRTKRFTYDGDHRLLTATDATGVQYLKNEYDAQGRVVAQWDADGNRRSLDYSKAGQTTYTDNVGRASVYSFDASQRITKVQHPDGTTARFAYDADDNVTASTDENGAKTTYSYDSAGNLLSRTGADGVVDRYTYTPTGQLATKTDAGGPDGSDRTWSYEYDTVGRLTVIHQPDGTAITNSYDAGGSLTKTTKPSGATTAYGYDAIGRLANATDAVGGVTRYAYDAAGRVVSQTDAGGHTTAYAWDSGDRVLTVTDAAGGVSRYEWEPNNHLASLSDPMGATTTFSWDAMFHLTSSTSPTGGVTSYGYTAEDALSRLTDPLGAVTTYTTDEQDRVVKTADPNGGAWSYQYDGVGNLVSSTTPSGARTTYTYDTDGNVLTRTDATGAETRFAYDSVGRLSKQTDADGVSTAYSYDVMDRITRVTDGIGRHSDLGYDVDGNLVSVVDRSGNVWKYAYDAAGRAISSISPIGEATTFGYDADGNVVRVTDPLGRTAASTYDALERLVSTTDAAGNATVYAYDAAGRTTTITDANGHTTAFAYDADGNQTSMTDPLGAVTSYGWDLAGNQTSMTDPKGHRTVYGYDPAGQLTNVIEGYRNGAKASSDVNVTSSYAYDPDGNLSHVTDPNGHVTRYTVDAAGRTLSEVDPVGTTTKWSYTEAGRLASMITGTGASVSYSYDKRGDLSRQSKAGASARYEYDANQQLIAMTDPTGVSGWTYDKDGRVTTQIDQWGGHLATAYDKAGQATSMTLPTGEHLDYTYDVAGRVTSQSSQWGSITYGWDPVGKMTELSRSSGVTSTYGYDADGRVTSVLHTTPPSSSPARPAPTPAPVAYASGDASAAKCTTVAGYLGARSTPAAGANNVCKHADRYLGGRTTPTPSKAVPDGGSLGYQYAYDADGNLAKATRTVAAQTSAAVPEVTSSAYGYDALDRLTSSVTGAGEKNAYAYDPSGNRVGWKRTGATDGDFRQSATFDDAGRLTGTVTSGAGRGVAGGAATYSYDGAGNRMNQSVAGVGSSFAYNALGQPTQVARDGRSTEYAYDGLGRRASVTDTTKYGSVAMSTTYDGTTPLQFKDSQGTTTLIRDAVGALAAHVSASGDATWDLLDGLGSTIAGASGGSITELASYEDWGDQKFESGGWTAPEGYTGHAQDPTLGTVETFARSYDAATGSWTSPDTWRGLLWRPESLGRYQYVENSPVTYFDPDGHRIGDPSAYNTKSSKQRKAMRDADNAVRYGSAVSRGTTGGYAPPSPPASPKKPKAAGPNAESDVSDRHSCPPGQTMYANSYTNSSCVSNTTIKQQAENWGTFFDVLGWIGAAAGLLSLVPGMQWLAPIAMVASAASTIYNCVNGGSRIVGCVIGLVTAIIPGGGRVISRAVSRKVEEWVTASIDQATKALGITGDAFGVAQGWG</sequence>
<dbReference type="Pfam" id="PF25023">
    <property type="entry name" value="TEN_YD-shell"/>
    <property type="match status" value="3"/>
</dbReference>
<evidence type="ECO:0000313" key="7">
    <source>
        <dbReference type="Proteomes" id="UP001174208"/>
    </source>
</evidence>
<feature type="domain" description="Teneurin-like YD-shell" evidence="5">
    <location>
        <begin position="1271"/>
        <end position="1406"/>
    </location>
</feature>
<accession>A0ABT8KAK7</accession>
<dbReference type="Pfam" id="PF05593">
    <property type="entry name" value="RHS_repeat"/>
    <property type="match status" value="9"/>
</dbReference>
<keyword evidence="7" id="KW-1185">Reference proteome</keyword>
<evidence type="ECO:0000259" key="5">
    <source>
        <dbReference type="Pfam" id="PF25023"/>
    </source>
</evidence>
<dbReference type="InterPro" id="IPR022385">
    <property type="entry name" value="Rhs_assc_core"/>
</dbReference>
<reference evidence="6" key="1">
    <citation type="submission" date="2023-06" db="EMBL/GenBank/DDBJ databases">
        <title>MT1 and MT2 Draft Genomes of Novel Species.</title>
        <authorList>
            <person name="Venkateswaran K."/>
        </authorList>
    </citation>
    <scope>NUCLEOTIDE SEQUENCE</scope>
    <source>
        <strain evidence="6">F6_8S_P_1B</strain>
    </source>
</reference>
<evidence type="ECO:0000256" key="2">
    <source>
        <dbReference type="SAM" id="MobiDB-lite"/>
    </source>
</evidence>
<organism evidence="6 7">
    <name type="scientific">Leifsonia williamsii</name>
    <dbReference type="NCBI Taxonomy" id="3035919"/>
    <lineage>
        <taxon>Bacteria</taxon>
        <taxon>Bacillati</taxon>
        <taxon>Actinomycetota</taxon>
        <taxon>Actinomycetes</taxon>
        <taxon>Micrococcales</taxon>
        <taxon>Microbacteriaceae</taxon>
        <taxon>Leifsonia</taxon>
    </lineage>
</organism>
<dbReference type="InterPro" id="IPR045351">
    <property type="entry name" value="DUF6531"/>
</dbReference>
<dbReference type="NCBIfam" id="TIGR03696">
    <property type="entry name" value="Rhs_assc_core"/>
    <property type="match status" value="1"/>
</dbReference>
<keyword evidence="3" id="KW-0732">Signal</keyword>